<reference evidence="11 12" key="1">
    <citation type="submission" date="2019-02" db="EMBL/GenBank/DDBJ databases">
        <title>Paenibacillus sp. nov., isolated from surface-sterilized tissue of Thalictrum simplex L.</title>
        <authorList>
            <person name="Tuo L."/>
        </authorList>
    </citation>
    <scope>NUCLEOTIDE SEQUENCE [LARGE SCALE GENOMIC DNA]</scope>
    <source>
        <strain evidence="11 12">N2SHLJ1</strain>
    </source>
</reference>
<feature type="transmembrane region" description="Helical" evidence="8">
    <location>
        <begin position="158"/>
        <end position="175"/>
    </location>
</feature>
<evidence type="ECO:0000256" key="3">
    <source>
        <dbReference type="ARBA" id="ARBA00022692"/>
    </source>
</evidence>
<dbReference type="PROSITE" id="PS00211">
    <property type="entry name" value="ABC_TRANSPORTER_1"/>
    <property type="match status" value="1"/>
</dbReference>
<accession>A0A4Q9DF69</accession>
<dbReference type="Proteomes" id="UP000293142">
    <property type="component" value="Unassembled WGS sequence"/>
</dbReference>
<dbReference type="InterPro" id="IPR039421">
    <property type="entry name" value="Type_1_exporter"/>
</dbReference>
<evidence type="ECO:0000259" key="10">
    <source>
        <dbReference type="PROSITE" id="PS50929"/>
    </source>
</evidence>
<evidence type="ECO:0000259" key="9">
    <source>
        <dbReference type="PROSITE" id="PS50893"/>
    </source>
</evidence>
<evidence type="ECO:0000256" key="4">
    <source>
        <dbReference type="ARBA" id="ARBA00022741"/>
    </source>
</evidence>
<dbReference type="GO" id="GO:0005524">
    <property type="term" value="F:ATP binding"/>
    <property type="evidence" value="ECO:0007669"/>
    <property type="project" value="UniProtKB-KW"/>
</dbReference>
<comment type="caution">
    <text evidence="11">The sequence shown here is derived from an EMBL/GenBank/DDBJ whole genome shotgun (WGS) entry which is preliminary data.</text>
</comment>
<proteinExistence type="inferred from homology"/>
<dbReference type="PROSITE" id="PS50929">
    <property type="entry name" value="ABC_TM1F"/>
    <property type="match status" value="1"/>
</dbReference>
<keyword evidence="12" id="KW-1185">Reference proteome</keyword>
<name>A0A4Q9DF69_9BACL</name>
<evidence type="ECO:0000256" key="5">
    <source>
        <dbReference type="ARBA" id="ARBA00022840"/>
    </source>
</evidence>
<evidence type="ECO:0000256" key="8">
    <source>
        <dbReference type="SAM" id="Phobius"/>
    </source>
</evidence>
<dbReference type="InterPro" id="IPR017871">
    <property type="entry name" value="ABC_transporter-like_CS"/>
</dbReference>
<dbReference type="GO" id="GO:0005886">
    <property type="term" value="C:plasma membrane"/>
    <property type="evidence" value="ECO:0007669"/>
    <property type="project" value="UniProtKB-SubCell"/>
</dbReference>
<dbReference type="SUPFAM" id="SSF90123">
    <property type="entry name" value="ABC transporter transmembrane region"/>
    <property type="match status" value="1"/>
</dbReference>
<dbReference type="PROSITE" id="PS50893">
    <property type="entry name" value="ABC_TRANSPORTER_2"/>
    <property type="match status" value="1"/>
</dbReference>
<feature type="transmembrane region" description="Helical" evidence="8">
    <location>
        <begin position="12"/>
        <end position="33"/>
    </location>
</feature>
<dbReference type="SUPFAM" id="SSF52540">
    <property type="entry name" value="P-loop containing nucleoside triphosphate hydrolases"/>
    <property type="match status" value="1"/>
</dbReference>
<dbReference type="InterPro" id="IPR003593">
    <property type="entry name" value="AAA+_ATPase"/>
</dbReference>
<feature type="domain" description="ABC transmembrane type-1" evidence="10">
    <location>
        <begin position="17"/>
        <end position="299"/>
    </location>
</feature>
<dbReference type="PANTHER" id="PTHR43394">
    <property type="entry name" value="ATP-DEPENDENT PERMEASE MDL1, MITOCHONDRIAL"/>
    <property type="match status" value="1"/>
</dbReference>
<comment type="subcellular location">
    <subcellularLocation>
        <location evidence="1">Cell membrane</location>
        <topology evidence="1">Multi-pass membrane protein</topology>
    </subcellularLocation>
</comment>
<dbReference type="FunFam" id="1.20.1560.10:FF:000053">
    <property type="entry name" value="Multidrug ABC transporter ATP-binding protein"/>
    <property type="match status" value="1"/>
</dbReference>
<dbReference type="PANTHER" id="PTHR43394:SF1">
    <property type="entry name" value="ATP-BINDING CASSETTE SUB-FAMILY B MEMBER 10, MITOCHONDRIAL"/>
    <property type="match status" value="1"/>
</dbReference>
<keyword evidence="3 8" id="KW-0812">Transmembrane</keyword>
<keyword evidence="5 11" id="KW-0067">ATP-binding</keyword>
<feature type="transmembrane region" description="Helical" evidence="8">
    <location>
        <begin position="135"/>
        <end position="152"/>
    </location>
</feature>
<feature type="transmembrane region" description="Helical" evidence="8">
    <location>
        <begin position="53"/>
        <end position="74"/>
    </location>
</feature>
<dbReference type="InterPro" id="IPR003439">
    <property type="entry name" value="ABC_transporter-like_ATP-bd"/>
</dbReference>
<comment type="similarity">
    <text evidence="2">Belongs to the ABC transporter superfamily.</text>
</comment>
<dbReference type="CDD" id="cd18549">
    <property type="entry name" value="ABC_6TM_YwjA_like"/>
    <property type="match status" value="1"/>
</dbReference>
<evidence type="ECO:0000313" key="12">
    <source>
        <dbReference type="Proteomes" id="UP000293142"/>
    </source>
</evidence>
<dbReference type="InterPro" id="IPR011527">
    <property type="entry name" value="ABC1_TM_dom"/>
</dbReference>
<feature type="domain" description="ABC transporter" evidence="9">
    <location>
        <begin position="333"/>
        <end position="567"/>
    </location>
</feature>
<dbReference type="GO" id="GO:0015421">
    <property type="term" value="F:ABC-type oligopeptide transporter activity"/>
    <property type="evidence" value="ECO:0007669"/>
    <property type="project" value="TreeGrafter"/>
</dbReference>
<gene>
    <name evidence="11" type="ORF">EYB31_33325</name>
</gene>
<evidence type="ECO:0000256" key="2">
    <source>
        <dbReference type="ARBA" id="ARBA00005417"/>
    </source>
</evidence>
<dbReference type="GO" id="GO:0016887">
    <property type="term" value="F:ATP hydrolysis activity"/>
    <property type="evidence" value="ECO:0007669"/>
    <property type="project" value="InterPro"/>
</dbReference>
<dbReference type="SMART" id="SM00382">
    <property type="entry name" value="AAA"/>
    <property type="match status" value="1"/>
</dbReference>
<dbReference type="OrthoDB" id="9770415at2"/>
<dbReference type="FunFam" id="3.40.50.300:FF:000218">
    <property type="entry name" value="Multidrug ABC transporter ATP-binding protein"/>
    <property type="match status" value="1"/>
</dbReference>
<dbReference type="Gene3D" id="1.20.1560.10">
    <property type="entry name" value="ABC transporter type 1, transmembrane domain"/>
    <property type="match status" value="1"/>
</dbReference>
<keyword evidence="6 8" id="KW-1133">Transmembrane helix</keyword>
<dbReference type="RefSeq" id="WP_131017977.1">
    <property type="nucleotide sequence ID" value="NZ_SIRE01000032.1"/>
</dbReference>
<dbReference type="Pfam" id="PF00664">
    <property type="entry name" value="ABC_membrane"/>
    <property type="match status" value="1"/>
</dbReference>
<dbReference type="Gene3D" id="3.40.50.300">
    <property type="entry name" value="P-loop containing nucleotide triphosphate hydrolases"/>
    <property type="match status" value="1"/>
</dbReference>
<evidence type="ECO:0000313" key="11">
    <source>
        <dbReference type="EMBL" id="TBL70458.1"/>
    </source>
</evidence>
<dbReference type="Pfam" id="PF00005">
    <property type="entry name" value="ABC_tran"/>
    <property type="match status" value="1"/>
</dbReference>
<dbReference type="AlphaFoldDB" id="A0A4Q9DF69"/>
<feature type="transmembrane region" description="Helical" evidence="8">
    <location>
        <begin position="245"/>
        <end position="264"/>
    </location>
</feature>
<evidence type="ECO:0000256" key="7">
    <source>
        <dbReference type="ARBA" id="ARBA00023136"/>
    </source>
</evidence>
<evidence type="ECO:0000256" key="1">
    <source>
        <dbReference type="ARBA" id="ARBA00004651"/>
    </source>
</evidence>
<sequence length="571" mass="63428">MLRKFFAYYKPYKTLFLIDFGCAVSSAVMELGFPLAVNKFIDDLLPGGKWLLILWACLGLLAMYALNSLLQYIVTYWGHRLGINIETDMRAKLFAHVQKLSFRFFDNNKTGHLLARMTSNLMEIGEMAHHGPEDLFIAAMTLIGAFVLMLMINWKLALLSVVVIPGLIVLSLYFNRKMIRAFQRMFKDIGEFNARVEDSIGGVRVVQAFTNEQHEAAQFAKNNEQYRQTKFVSYKIQAQNASASYFLMRFVILFVLVCGTWFVVKGEMTSGEFVGFLLLSGVFLGPINKINAVIESYPKGMAGFKSYLELLETKPDIADAPNAMDPGPLRGDIRYSGVTFGYDNEAKVLNNVDLTIRAGETVAFVGPSGAGKTTLCSLLPRFYEAQAGTITVDGIDIARMKLASLRGQIGIVQQDVFLFAGTIYDNIAYGNLQATEEEIREAALRARLQAFIDSQPDRMQTVIGERGVKLSGGQKQRLAIARMFLKNPPILILDEATSALDTETEKAIQQSLAELSEGRTTLIIAHRLATIKNADRIVVVTEQGIAEQGKHQELVAAGGIYTRLHEAQFGS</sequence>
<dbReference type="InterPro" id="IPR036640">
    <property type="entry name" value="ABC1_TM_sf"/>
</dbReference>
<evidence type="ECO:0000256" key="6">
    <source>
        <dbReference type="ARBA" id="ARBA00022989"/>
    </source>
</evidence>
<keyword evidence="7 8" id="KW-0472">Membrane</keyword>
<dbReference type="InterPro" id="IPR027417">
    <property type="entry name" value="P-loop_NTPase"/>
</dbReference>
<protein>
    <submittedName>
        <fullName evidence="11">ABC transporter ATP-binding protein</fullName>
    </submittedName>
</protein>
<keyword evidence="4" id="KW-0547">Nucleotide-binding</keyword>
<dbReference type="EMBL" id="SIRE01000032">
    <property type="protein sequence ID" value="TBL70458.1"/>
    <property type="molecule type" value="Genomic_DNA"/>
</dbReference>
<organism evidence="11 12">
    <name type="scientific">Paenibacillus thalictri</name>
    <dbReference type="NCBI Taxonomy" id="2527873"/>
    <lineage>
        <taxon>Bacteria</taxon>
        <taxon>Bacillati</taxon>
        <taxon>Bacillota</taxon>
        <taxon>Bacilli</taxon>
        <taxon>Bacillales</taxon>
        <taxon>Paenibacillaceae</taxon>
        <taxon>Paenibacillus</taxon>
    </lineage>
</organism>